<dbReference type="EMBL" id="FOTQ01000006">
    <property type="protein sequence ID" value="SFM32724.1"/>
    <property type="molecule type" value="Genomic_DNA"/>
</dbReference>
<name>A0A1I4PYA3_9RHOB</name>
<accession>A0A1I4PYA3</accession>
<keyword evidence="4" id="KW-1185">Reference proteome</keyword>
<dbReference type="InterPro" id="IPR000551">
    <property type="entry name" value="MerR-type_HTH_dom"/>
</dbReference>
<proteinExistence type="predicted"/>
<dbReference type="PROSITE" id="PS50937">
    <property type="entry name" value="HTH_MERR_2"/>
    <property type="match status" value="1"/>
</dbReference>
<dbReference type="Gene3D" id="3.30.40.250">
    <property type="match status" value="1"/>
</dbReference>
<evidence type="ECO:0000259" key="1">
    <source>
        <dbReference type="PROSITE" id="PS50937"/>
    </source>
</evidence>
<dbReference type="OrthoDB" id="2379922at2"/>
<dbReference type="RefSeq" id="WP_093094567.1">
    <property type="nucleotide sequence ID" value="NZ_FOTQ01000006.1"/>
</dbReference>
<dbReference type="PROSITE" id="PS51664">
    <property type="entry name" value="YCAO"/>
    <property type="match status" value="1"/>
</dbReference>
<evidence type="ECO:0000313" key="4">
    <source>
        <dbReference type="Proteomes" id="UP000199144"/>
    </source>
</evidence>
<dbReference type="Gene3D" id="3.30.160.660">
    <property type="match status" value="1"/>
</dbReference>
<dbReference type="GO" id="GO:0006355">
    <property type="term" value="P:regulation of DNA-templated transcription"/>
    <property type="evidence" value="ECO:0007669"/>
    <property type="project" value="InterPro"/>
</dbReference>
<protein>
    <submittedName>
        <fullName evidence="3">Thiazole/oxazole-forming peptide maturase, SagD family component</fullName>
    </submittedName>
</protein>
<feature type="domain" description="HTH merR-type" evidence="1">
    <location>
        <begin position="1"/>
        <end position="12"/>
    </location>
</feature>
<evidence type="ECO:0000259" key="2">
    <source>
        <dbReference type="PROSITE" id="PS51664"/>
    </source>
</evidence>
<gene>
    <name evidence="3" type="ORF">SAMN04488042_106100</name>
</gene>
<feature type="domain" description="YcaO" evidence="2">
    <location>
        <begin position="54"/>
        <end position="397"/>
    </location>
</feature>
<dbReference type="Proteomes" id="UP000199144">
    <property type="component" value="Unassembled WGS sequence"/>
</dbReference>
<dbReference type="PANTHER" id="PTHR37809">
    <property type="entry name" value="RIBOSOMAL PROTEIN S12 METHYLTHIOTRANSFERASE ACCESSORY FACTOR YCAO"/>
    <property type="match status" value="1"/>
</dbReference>
<dbReference type="AlphaFoldDB" id="A0A1I4PYA3"/>
<organism evidence="3 4">
    <name type="scientific">Shimia aestuarii</name>
    <dbReference type="NCBI Taxonomy" id="254406"/>
    <lineage>
        <taxon>Bacteria</taxon>
        <taxon>Pseudomonadati</taxon>
        <taxon>Pseudomonadota</taxon>
        <taxon>Alphaproteobacteria</taxon>
        <taxon>Rhodobacterales</taxon>
        <taxon>Roseobacteraceae</taxon>
    </lineage>
</organism>
<dbReference type="Gene3D" id="3.30.1330.230">
    <property type="match status" value="1"/>
</dbReference>
<sequence length="397" mass="42071">MSLAEIAEFFDVFALSPEGWPVHCNLTTPNDAALARWPHWPSAALPSAGRAASGHGVTAQLALISGLGEAVEVASLCRWGDEATEKAHEKDLPGEVWSANTLAGFSQDQRSNREEWNAHLKGTDWIAPNPDTTETEWVQIVDLTGAAVWVPAQAVFLGEHRSGDPEAILVADTNGCAAGSSDSAAQAGALLELIERDAAGRWWYGCRARHHLADTMLDDAGRHLIEACRTVGLATRLFDITSDIGVPVVAAVGQSAKAPPALGFAAAPTFQAAALKALAEMAQMALVFQGGVGEARPGLETWAQEAGDHAPPLSLGAPPSAIPPNVPTSIGTRLQDAGIRVAFLCQTRPEFSVPVWRALSPDLCHWKPRFGRSRLLAPDDRDLTTVSAAPNPVLLRI</sequence>
<dbReference type="PANTHER" id="PTHR37809:SF1">
    <property type="entry name" value="RIBOSOMAL PROTEIN S12 METHYLTHIOTRANSFERASE ACCESSORY FACTOR YCAO"/>
    <property type="match status" value="1"/>
</dbReference>
<dbReference type="InterPro" id="IPR003776">
    <property type="entry name" value="YcaO-like_dom"/>
</dbReference>
<dbReference type="Pfam" id="PF02624">
    <property type="entry name" value="YcaO"/>
    <property type="match status" value="1"/>
</dbReference>
<reference evidence="3 4" key="1">
    <citation type="submission" date="2016-10" db="EMBL/GenBank/DDBJ databases">
        <authorList>
            <person name="de Groot N.N."/>
        </authorList>
    </citation>
    <scope>NUCLEOTIDE SEQUENCE [LARGE SCALE GENOMIC DNA]</scope>
    <source>
        <strain evidence="3 4">DSM 15283</strain>
    </source>
</reference>
<dbReference type="GO" id="GO:0003677">
    <property type="term" value="F:DNA binding"/>
    <property type="evidence" value="ECO:0007669"/>
    <property type="project" value="InterPro"/>
</dbReference>
<dbReference type="STRING" id="254406.SAMN04488042_106100"/>
<evidence type="ECO:0000313" key="3">
    <source>
        <dbReference type="EMBL" id="SFM32724.1"/>
    </source>
</evidence>